<dbReference type="EMBL" id="JABZGW010000072">
    <property type="protein sequence ID" value="MBF4807560.1"/>
    <property type="molecule type" value="Genomic_DNA"/>
</dbReference>
<dbReference type="PANTHER" id="PTHR43691">
    <property type="entry name" value="URIDINE PHOSPHORYLASE"/>
    <property type="match status" value="1"/>
</dbReference>
<dbReference type="RefSeq" id="WP_311141961.1">
    <property type="nucleotide sequence ID" value="NZ_CAUOKZ010000003.1"/>
</dbReference>
<dbReference type="NCBIfam" id="NF004489">
    <property type="entry name" value="PRK05819.1"/>
    <property type="match status" value="1"/>
</dbReference>
<evidence type="ECO:0000256" key="5">
    <source>
        <dbReference type="ARBA" id="ARBA00022679"/>
    </source>
</evidence>
<dbReference type="Proteomes" id="UP000698335">
    <property type="component" value="Unassembled WGS sequence"/>
</dbReference>
<dbReference type="PROSITE" id="PS01232">
    <property type="entry name" value="PNP_UDP_1"/>
    <property type="match status" value="1"/>
</dbReference>
<dbReference type="Pfam" id="PF01048">
    <property type="entry name" value="PNP_UDP_1"/>
    <property type="match status" value="1"/>
</dbReference>
<organism evidence="8 9">
    <name type="scientific">Lancefieldella rimae</name>
    <dbReference type="NCBI Taxonomy" id="1383"/>
    <lineage>
        <taxon>Bacteria</taxon>
        <taxon>Bacillati</taxon>
        <taxon>Actinomycetota</taxon>
        <taxon>Coriobacteriia</taxon>
        <taxon>Coriobacteriales</taxon>
        <taxon>Atopobiaceae</taxon>
        <taxon>Lancefieldella</taxon>
    </lineage>
</organism>
<accession>A0A930YPJ0</accession>
<evidence type="ECO:0000259" key="7">
    <source>
        <dbReference type="Pfam" id="PF01048"/>
    </source>
</evidence>
<name>A0A930YPJ0_9ACTN</name>
<evidence type="ECO:0000313" key="9">
    <source>
        <dbReference type="Proteomes" id="UP000698335"/>
    </source>
</evidence>
<dbReference type="GO" id="GO:0004850">
    <property type="term" value="F:uridine phosphorylase activity"/>
    <property type="evidence" value="ECO:0007669"/>
    <property type="project" value="UniProtKB-EC"/>
</dbReference>
<comment type="catalytic activity">
    <reaction evidence="6">
        <text>uridine + phosphate = alpha-D-ribose 1-phosphate + uracil</text>
        <dbReference type="Rhea" id="RHEA:24388"/>
        <dbReference type="ChEBI" id="CHEBI:16704"/>
        <dbReference type="ChEBI" id="CHEBI:17568"/>
        <dbReference type="ChEBI" id="CHEBI:43474"/>
        <dbReference type="ChEBI" id="CHEBI:57720"/>
        <dbReference type="EC" id="2.4.2.3"/>
    </reaction>
</comment>
<dbReference type="SUPFAM" id="SSF53167">
    <property type="entry name" value="Purine and uridine phosphorylases"/>
    <property type="match status" value="1"/>
</dbReference>
<gene>
    <name evidence="8" type="primary">deoD</name>
    <name evidence="8" type="ORF">HXK26_02535</name>
</gene>
<proteinExistence type="inferred from homology"/>
<reference evidence="8" key="1">
    <citation type="submission" date="2020-04" db="EMBL/GenBank/DDBJ databases">
        <title>Deep metagenomics examines the oral microbiome during advanced dental caries in children, revealing novel taxa and co-occurrences with host molecules.</title>
        <authorList>
            <person name="Baker J.L."/>
            <person name="Morton J.T."/>
            <person name="Dinis M."/>
            <person name="Alvarez R."/>
            <person name="Tran N.C."/>
            <person name="Knight R."/>
            <person name="Edlund A."/>
        </authorList>
    </citation>
    <scope>NUCLEOTIDE SEQUENCE</scope>
    <source>
        <strain evidence="8">JCVI_38_bin.5</strain>
    </source>
</reference>
<dbReference type="AlphaFoldDB" id="A0A930YPJ0"/>
<dbReference type="InterPro" id="IPR000845">
    <property type="entry name" value="Nucleoside_phosphorylase_d"/>
</dbReference>
<dbReference type="CDD" id="cd09006">
    <property type="entry name" value="PNP_EcPNPI-like"/>
    <property type="match status" value="1"/>
</dbReference>
<comment type="similarity">
    <text evidence="1">Belongs to the PNP/UDP phosphorylase family.</text>
</comment>
<dbReference type="Gene3D" id="3.40.50.1580">
    <property type="entry name" value="Nucleoside phosphorylase domain"/>
    <property type="match status" value="1"/>
</dbReference>
<dbReference type="EC" id="2.4.2.3" evidence="2"/>
<dbReference type="InterPro" id="IPR018016">
    <property type="entry name" value="Nucleoside_phosphorylase_CS"/>
</dbReference>
<dbReference type="HAMAP" id="MF_01627">
    <property type="entry name" value="Pur_nucleosid_phosp"/>
    <property type="match status" value="1"/>
</dbReference>
<evidence type="ECO:0000256" key="6">
    <source>
        <dbReference type="ARBA" id="ARBA00048447"/>
    </source>
</evidence>
<evidence type="ECO:0000256" key="2">
    <source>
        <dbReference type="ARBA" id="ARBA00011888"/>
    </source>
</evidence>
<protein>
    <recommendedName>
        <fullName evidence="3">Uridine phosphorylase</fullName>
        <ecNumber evidence="2">2.4.2.3</ecNumber>
    </recommendedName>
</protein>
<dbReference type="GO" id="GO:0004731">
    <property type="term" value="F:purine-nucleoside phosphorylase activity"/>
    <property type="evidence" value="ECO:0007669"/>
    <property type="project" value="InterPro"/>
</dbReference>
<feature type="domain" description="Nucleoside phosphorylase" evidence="7">
    <location>
        <begin position="19"/>
        <end position="234"/>
    </location>
</feature>
<dbReference type="InterPro" id="IPR035994">
    <property type="entry name" value="Nucleoside_phosphorylase_sf"/>
</dbReference>
<evidence type="ECO:0000313" key="8">
    <source>
        <dbReference type="EMBL" id="MBF4807560.1"/>
    </source>
</evidence>
<dbReference type="GO" id="GO:0005829">
    <property type="term" value="C:cytosol"/>
    <property type="evidence" value="ECO:0007669"/>
    <property type="project" value="TreeGrafter"/>
</dbReference>
<dbReference type="InterPro" id="IPR004402">
    <property type="entry name" value="DeoD-type"/>
</dbReference>
<keyword evidence="5 8" id="KW-0808">Transferase</keyword>
<evidence type="ECO:0000256" key="4">
    <source>
        <dbReference type="ARBA" id="ARBA00022676"/>
    </source>
</evidence>
<comment type="caution">
    <text evidence="8">The sequence shown here is derived from an EMBL/GenBank/DDBJ whole genome shotgun (WGS) entry which is preliminary data.</text>
</comment>
<keyword evidence="4 8" id="KW-0328">Glycosyltransferase</keyword>
<evidence type="ECO:0000256" key="3">
    <source>
        <dbReference type="ARBA" id="ARBA00021980"/>
    </source>
</evidence>
<sequence length="241" mass="25873">MSATPTPHNAAVEGQIAKTVLMPGDPLRAKLLAEKYLKNVEQFNTVRNMFGYTGTYQGHPISVMGSGMGMPSIGIYSYELFNFYDVDNIIRIGSAGGLADGVKLRDIVVGMGACTDSNYAAQFNLPGTYAPIADYDLLRRAVNGAEKLGYPVRVGNVLSSDTFYGADETALSRWASMGVLAVEMESAALYLNAVHAKKHALCLLTISDLPLAGESLSAEERQTSFTQMMEVALSLALPESQ</sequence>
<evidence type="ECO:0000256" key="1">
    <source>
        <dbReference type="ARBA" id="ARBA00010456"/>
    </source>
</evidence>
<dbReference type="PANTHER" id="PTHR43691:SF11">
    <property type="entry name" value="FI09636P-RELATED"/>
    <property type="match status" value="1"/>
</dbReference>
<dbReference type="GO" id="GO:0006218">
    <property type="term" value="P:uridine catabolic process"/>
    <property type="evidence" value="ECO:0007669"/>
    <property type="project" value="TreeGrafter"/>
</dbReference>
<dbReference type="NCBIfam" id="TIGR00107">
    <property type="entry name" value="deoD"/>
    <property type="match status" value="1"/>
</dbReference>